<dbReference type="Proteomes" id="UP001239111">
    <property type="component" value="Chromosome 4"/>
</dbReference>
<organism evidence="1 2">
    <name type="scientific">Eretmocerus hayati</name>
    <dbReference type="NCBI Taxonomy" id="131215"/>
    <lineage>
        <taxon>Eukaryota</taxon>
        <taxon>Metazoa</taxon>
        <taxon>Ecdysozoa</taxon>
        <taxon>Arthropoda</taxon>
        <taxon>Hexapoda</taxon>
        <taxon>Insecta</taxon>
        <taxon>Pterygota</taxon>
        <taxon>Neoptera</taxon>
        <taxon>Endopterygota</taxon>
        <taxon>Hymenoptera</taxon>
        <taxon>Apocrita</taxon>
        <taxon>Proctotrupomorpha</taxon>
        <taxon>Chalcidoidea</taxon>
        <taxon>Aphelinidae</taxon>
        <taxon>Aphelininae</taxon>
        <taxon>Eretmocerus</taxon>
    </lineage>
</organism>
<dbReference type="EMBL" id="CM056744">
    <property type="protein sequence ID" value="KAJ8664849.1"/>
    <property type="molecule type" value="Genomic_DNA"/>
</dbReference>
<accession>A0ACC2N3F4</accession>
<comment type="caution">
    <text evidence="1">The sequence shown here is derived from an EMBL/GenBank/DDBJ whole genome shotgun (WGS) entry which is preliminary data.</text>
</comment>
<evidence type="ECO:0000313" key="1">
    <source>
        <dbReference type="EMBL" id="KAJ8664849.1"/>
    </source>
</evidence>
<name>A0ACC2N3F4_9HYME</name>
<feature type="non-terminal residue" evidence="1">
    <location>
        <position position="1"/>
    </location>
</feature>
<proteinExistence type="predicted"/>
<protein>
    <submittedName>
        <fullName evidence="1">Uncharacterized protein</fullName>
    </submittedName>
</protein>
<sequence>WKVYVDQMLREYQEHWKLLVEQMKLDPLDLGTQEYVVAGTTLEGGTVLGMSNIRLRDGNNFCGKLEYPMKISGVLEFPQLYADFKKVGHFGHYNVSIKDVVVSIDAIVDPLIAQEIIVDVSDNQFGEIELVKDGIMDELMNYFMPNFVKDLFKKLTTSTVKDVASFILHEKSEDLDKAVKLLSPMAVTELLKNFDVAVACDLDDEKLSESPCNFHVTKYKGDNKWRVYFNDTAKKYTKYIPSIVKDLNLDPVQLEPVNKFGVISTLELSQGKLYGLSNITIAEGDHFYAEPGYPIKILGILTFPKLRANYDFVEHNKISFSGPEKGNVDAFNENVKIEIDLMVEPIFTEKVILKWELINNGTLGANGNEIADDDFKEYMQEILFNIHKEKVLAIMKEVEKRISENLIEFVGKVAGELVQSSTLGLSCDKNSKESLCKFFIKNVEDDQ</sequence>
<reference evidence="1" key="1">
    <citation type="submission" date="2023-04" db="EMBL/GenBank/DDBJ databases">
        <title>A chromosome-level genome assembly of the parasitoid wasp Eretmocerus hayati.</title>
        <authorList>
            <person name="Zhong Y."/>
            <person name="Liu S."/>
            <person name="Liu Y."/>
        </authorList>
    </citation>
    <scope>NUCLEOTIDE SEQUENCE</scope>
    <source>
        <strain evidence="1">ZJU_SS_LIU_2023</strain>
    </source>
</reference>
<evidence type="ECO:0000313" key="2">
    <source>
        <dbReference type="Proteomes" id="UP001239111"/>
    </source>
</evidence>
<gene>
    <name evidence="1" type="ORF">QAD02_006511</name>
</gene>
<keyword evidence="2" id="KW-1185">Reference proteome</keyword>